<dbReference type="InParanoid" id="A0A5J5F955"/>
<evidence type="ECO:0000313" key="2">
    <source>
        <dbReference type="EMBL" id="KAA8913363.1"/>
    </source>
</evidence>
<feature type="compositionally biased region" description="Acidic residues" evidence="1">
    <location>
        <begin position="43"/>
        <end position="61"/>
    </location>
</feature>
<comment type="caution">
    <text evidence="2">The sequence shown here is derived from an EMBL/GenBank/DDBJ whole genome shotgun (WGS) entry which is preliminary data.</text>
</comment>
<keyword evidence="3" id="KW-1185">Reference proteome</keyword>
<proteinExistence type="predicted"/>
<organism evidence="2 3">
    <name type="scientific">Sphaerosporella brunnea</name>
    <dbReference type="NCBI Taxonomy" id="1250544"/>
    <lineage>
        <taxon>Eukaryota</taxon>
        <taxon>Fungi</taxon>
        <taxon>Dikarya</taxon>
        <taxon>Ascomycota</taxon>
        <taxon>Pezizomycotina</taxon>
        <taxon>Pezizomycetes</taxon>
        <taxon>Pezizales</taxon>
        <taxon>Pyronemataceae</taxon>
        <taxon>Sphaerosporella</taxon>
    </lineage>
</organism>
<evidence type="ECO:0000256" key="1">
    <source>
        <dbReference type="SAM" id="MobiDB-lite"/>
    </source>
</evidence>
<feature type="compositionally biased region" description="Pro residues" evidence="1">
    <location>
        <begin position="67"/>
        <end position="80"/>
    </location>
</feature>
<feature type="compositionally biased region" description="Basic and acidic residues" evidence="1">
    <location>
        <begin position="18"/>
        <end position="42"/>
    </location>
</feature>
<protein>
    <submittedName>
        <fullName evidence="2">Uncharacterized protein</fullName>
    </submittedName>
</protein>
<sequence>MTLPVDGSCDGELSVKGIPKEDLIIGDWHRESDQTRESHDEINPDNDDAAAVEFVGPDEQDQQTLPPLGPRPPPSPPPRQPQQTNPLWDVPARAHALGEPLKETPQKPPPQKKNNYRQQRYLPPDDDLWDIPASAHASGKISTPRSSAAFWWSQKAWKNPV</sequence>
<accession>A0A5J5F955</accession>
<gene>
    <name evidence="2" type="ORF">FN846DRAFT_129084</name>
</gene>
<reference evidence="2 3" key="1">
    <citation type="submission" date="2019-09" db="EMBL/GenBank/DDBJ databases">
        <title>Draft genome of the ectomycorrhizal ascomycete Sphaerosporella brunnea.</title>
        <authorList>
            <consortium name="DOE Joint Genome Institute"/>
            <person name="Benucci G.M."/>
            <person name="Marozzi G."/>
            <person name="Antonielli L."/>
            <person name="Sanchez S."/>
            <person name="Marco P."/>
            <person name="Wang X."/>
            <person name="Falini L.B."/>
            <person name="Barry K."/>
            <person name="Haridas S."/>
            <person name="Lipzen A."/>
            <person name="Labutti K."/>
            <person name="Grigoriev I.V."/>
            <person name="Murat C."/>
            <person name="Martin F."/>
            <person name="Albertini E."/>
            <person name="Donnini D."/>
            <person name="Bonito G."/>
        </authorList>
    </citation>
    <scope>NUCLEOTIDE SEQUENCE [LARGE SCALE GENOMIC DNA]</scope>
    <source>
        <strain evidence="2 3">Sb_GMNB300</strain>
    </source>
</reference>
<evidence type="ECO:0000313" key="3">
    <source>
        <dbReference type="Proteomes" id="UP000326924"/>
    </source>
</evidence>
<name>A0A5J5F955_9PEZI</name>
<dbReference type="EMBL" id="VXIS01000015">
    <property type="protein sequence ID" value="KAA8913363.1"/>
    <property type="molecule type" value="Genomic_DNA"/>
</dbReference>
<dbReference type="AlphaFoldDB" id="A0A5J5F955"/>
<dbReference type="Proteomes" id="UP000326924">
    <property type="component" value="Unassembled WGS sequence"/>
</dbReference>
<feature type="region of interest" description="Disordered" evidence="1">
    <location>
        <begin position="1"/>
        <end position="146"/>
    </location>
</feature>